<feature type="region of interest" description="Disordered" evidence="1">
    <location>
        <begin position="1"/>
        <end position="43"/>
    </location>
</feature>
<organism evidence="3 4">
    <name type="scientific">Carbonactinospora thermoautotrophica</name>
    <dbReference type="NCBI Taxonomy" id="1469144"/>
    <lineage>
        <taxon>Bacteria</taxon>
        <taxon>Bacillati</taxon>
        <taxon>Actinomycetota</taxon>
        <taxon>Actinomycetes</taxon>
        <taxon>Kitasatosporales</taxon>
        <taxon>Carbonactinosporaceae</taxon>
        <taxon>Carbonactinospora</taxon>
    </lineage>
</organism>
<dbReference type="AlphaFoldDB" id="A0A132N3B5"/>
<feature type="transmembrane region" description="Helical" evidence="2">
    <location>
        <begin position="50"/>
        <end position="71"/>
    </location>
</feature>
<dbReference type="EMBL" id="JYIK01001122">
    <property type="protein sequence ID" value="KWX04619.1"/>
    <property type="molecule type" value="Genomic_DNA"/>
</dbReference>
<keyword evidence="2" id="KW-0472">Membrane</keyword>
<proteinExistence type="predicted"/>
<protein>
    <submittedName>
        <fullName evidence="3">Uncharacterized protein</fullName>
    </submittedName>
</protein>
<keyword evidence="2" id="KW-1133">Transmembrane helix</keyword>
<evidence type="ECO:0000256" key="1">
    <source>
        <dbReference type="SAM" id="MobiDB-lite"/>
    </source>
</evidence>
<evidence type="ECO:0000313" key="3">
    <source>
        <dbReference type="EMBL" id="KWX04619.1"/>
    </source>
</evidence>
<feature type="non-terminal residue" evidence="3">
    <location>
        <position position="77"/>
    </location>
</feature>
<reference evidence="4" key="1">
    <citation type="submission" date="2015-02" db="EMBL/GenBank/DDBJ databases">
        <title>Physiological reanalysis, assessment of diazotrophy, and genome sequences of multiple isolates of Streptomyces thermoautotrophicus.</title>
        <authorList>
            <person name="MacKellar D.C."/>
            <person name="Lieber L."/>
            <person name="Norman J."/>
            <person name="Bolger A."/>
            <person name="Tobin C."/>
            <person name="Murray J.W."/>
            <person name="Friesen M."/>
            <person name="Prell J."/>
        </authorList>
    </citation>
    <scope>NUCLEOTIDE SEQUENCE [LARGE SCALE GENOMIC DNA]</scope>
    <source>
        <strain evidence="4">UBT1</strain>
    </source>
</reference>
<gene>
    <name evidence="3" type="ORF">TR74_24145</name>
</gene>
<accession>A0A132N3B5</accession>
<keyword evidence="2" id="KW-0812">Transmembrane</keyword>
<sequence>MVHPAQPADEQAREDQPGAGQHTPPAPAPGGRWAARRRGRMRHRLRRQLMPHYAVGGLLLAGEAAHLAGLATGDPAA</sequence>
<dbReference type="Proteomes" id="UP000070598">
    <property type="component" value="Unassembled WGS sequence"/>
</dbReference>
<evidence type="ECO:0000313" key="4">
    <source>
        <dbReference type="Proteomes" id="UP000070598"/>
    </source>
</evidence>
<feature type="compositionally biased region" description="Basic residues" evidence="1">
    <location>
        <begin position="34"/>
        <end position="43"/>
    </location>
</feature>
<evidence type="ECO:0000256" key="2">
    <source>
        <dbReference type="SAM" id="Phobius"/>
    </source>
</evidence>
<comment type="caution">
    <text evidence="3">The sequence shown here is derived from an EMBL/GenBank/DDBJ whole genome shotgun (WGS) entry which is preliminary data.</text>
</comment>
<name>A0A132N3B5_9ACTN</name>